<dbReference type="Gene3D" id="1.10.10.10">
    <property type="entry name" value="Winged helix-like DNA-binding domain superfamily/Winged helix DNA-binding domain"/>
    <property type="match status" value="1"/>
</dbReference>
<evidence type="ECO:0000313" key="7">
    <source>
        <dbReference type="EMBL" id="KAG1570094.1"/>
    </source>
</evidence>
<evidence type="ECO:0000256" key="1">
    <source>
        <dbReference type="ARBA" id="ARBA00004123"/>
    </source>
</evidence>
<evidence type="ECO:0000256" key="3">
    <source>
        <dbReference type="ARBA" id="ARBA00023125"/>
    </source>
</evidence>
<feature type="domain" description="HSF-type DNA-binding" evidence="6">
    <location>
        <begin position="60"/>
        <end position="166"/>
    </location>
</feature>
<evidence type="ECO:0000313" key="8">
    <source>
        <dbReference type="Proteomes" id="UP000740926"/>
    </source>
</evidence>
<keyword evidence="4" id="KW-0539">Nucleus</keyword>
<dbReference type="GO" id="GO:0003700">
    <property type="term" value="F:DNA-binding transcription factor activity"/>
    <property type="evidence" value="ECO:0007669"/>
    <property type="project" value="InterPro"/>
</dbReference>
<evidence type="ECO:0000256" key="5">
    <source>
        <dbReference type="RuleBase" id="RU004020"/>
    </source>
</evidence>
<dbReference type="InterPro" id="IPR036388">
    <property type="entry name" value="WH-like_DNA-bd_sf"/>
</dbReference>
<proteinExistence type="inferred from homology"/>
<dbReference type="Proteomes" id="UP000740926">
    <property type="component" value="Unassembled WGS sequence"/>
</dbReference>
<keyword evidence="8" id="KW-1185">Reference proteome</keyword>
<dbReference type="SUPFAM" id="SSF46785">
    <property type="entry name" value="Winged helix' DNA-binding domain"/>
    <property type="match status" value="1"/>
</dbReference>
<dbReference type="Pfam" id="PF00447">
    <property type="entry name" value="HSF_DNA-bind"/>
    <property type="match status" value="1"/>
</dbReference>
<organism evidence="7 8">
    <name type="scientific">Rhizopus delemar</name>
    <dbReference type="NCBI Taxonomy" id="936053"/>
    <lineage>
        <taxon>Eukaryota</taxon>
        <taxon>Fungi</taxon>
        <taxon>Fungi incertae sedis</taxon>
        <taxon>Mucoromycota</taxon>
        <taxon>Mucoromycotina</taxon>
        <taxon>Mucoromycetes</taxon>
        <taxon>Mucorales</taxon>
        <taxon>Mucorineae</taxon>
        <taxon>Rhizopodaceae</taxon>
        <taxon>Rhizopus</taxon>
    </lineage>
</organism>
<evidence type="ECO:0000256" key="4">
    <source>
        <dbReference type="ARBA" id="ARBA00023242"/>
    </source>
</evidence>
<protein>
    <recommendedName>
        <fullName evidence="6">HSF-type DNA-binding domain-containing protein</fullName>
    </recommendedName>
</protein>
<comment type="similarity">
    <text evidence="2 5">Belongs to the HSF family.</text>
</comment>
<dbReference type="InterPro" id="IPR000232">
    <property type="entry name" value="HSF_DNA-bd"/>
</dbReference>
<dbReference type="GO" id="GO:0005634">
    <property type="term" value="C:nucleus"/>
    <property type="evidence" value="ECO:0007669"/>
    <property type="project" value="UniProtKB-SubCell"/>
</dbReference>
<dbReference type="AlphaFoldDB" id="A0A9P7CPR6"/>
<sequence length="346" mass="41396">MKMNYAQDYISEASMNALSTHSNDPYQLLANNASFETLITNHSLEPWNLPMKRRDSSQRGIAGFVSKLYQCLQVPENEQKYARWCKHQGRDMFIIECIPEFTEIVLPRLFKHCKFPSFVRQLNIYGFQRDTDARKSKDSKDKESCRWYHPYFRPGRRDLFHLIRRKATRYTRRKKIKQEKEETTVKTAEEAVEEIIGEEDEEVEEDPETILKMEDDEEDEIVLDNQQPAIQEYNTDDLKPTTQLSEEQQRHVAFRLYQERQRYEKVQDYYTEQLKAAHSKIKEQQLLIQRLEALIKPKAENYMPYYTQPSTMYISPFSFDTENNNWIQNITESIHDIDRECNVNNK</sequence>
<dbReference type="PANTHER" id="PTHR10015">
    <property type="entry name" value="HEAT SHOCK TRANSCRIPTION FACTOR"/>
    <property type="match status" value="1"/>
</dbReference>
<accession>A0A9P7CPR6</accession>
<gene>
    <name evidence="7" type="ORF">G6F50_005794</name>
</gene>
<dbReference type="PANTHER" id="PTHR10015:SF427">
    <property type="entry name" value="HEAT SHOCK FACTOR PROTEIN"/>
    <property type="match status" value="1"/>
</dbReference>
<comment type="caution">
    <text evidence="7">The sequence shown here is derived from an EMBL/GenBank/DDBJ whole genome shotgun (WGS) entry which is preliminary data.</text>
</comment>
<reference evidence="7 8" key="1">
    <citation type="journal article" date="2020" name="Microb. Genom.">
        <title>Genetic diversity of clinical and environmental Mucorales isolates obtained from an investigation of mucormycosis cases among solid organ transplant recipients.</title>
        <authorList>
            <person name="Nguyen M.H."/>
            <person name="Kaul D."/>
            <person name="Muto C."/>
            <person name="Cheng S.J."/>
            <person name="Richter R.A."/>
            <person name="Bruno V.M."/>
            <person name="Liu G."/>
            <person name="Beyhan S."/>
            <person name="Sundermann A.J."/>
            <person name="Mounaud S."/>
            <person name="Pasculle A.W."/>
            <person name="Nierman W.C."/>
            <person name="Driscoll E."/>
            <person name="Cumbie R."/>
            <person name="Clancy C.J."/>
            <person name="Dupont C.L."/>
        </authorList>
    </citation>
    <scope>NUCLEOTIDE SEQUENCE [LARGE SCALE GENOMIC DNA]</scope>
    <source>
        <strain evidence="7 8">GL24</strain>
    </source>
</reference>
<name>A0A9P7CPR6_9FUNG</name>
<dbReference type="SMART" id="SM00415">
    <property type="entry name" value="HSF"/>
    <property type="match status" value="1"/>
</dbReference>
<dbReference type="GO" id="GO:0043565">
    <property type="term" value="F:sequence-specific DNA binding"/>
    <property type="evidence" value="ECO:0007669"/>
    <property type="project" value="InterPro"/>
</dbReference>
<dbReference type="EMBL" id="JAANIU010000798">
    <property type="protein sequence ID" value="KAG1570094.1"/>
    <property type="molecule type" value="Genomic_DNA"/>
</dbReference>
<dbReference type="InterPro" id="IPR036390">
    <property type="entry name" value="WH_DNA-bd_sf"/>
</dbReference>
<evidence type="ECO:0000256" key="2">
    <source>
        <dbReference type="ARBA" id="ARBA00006403"/>
    </source>
</evidence>
<keyword evidence="3" id="KW-0238">DNA-binding</keyword>
<comment type="subcellular location">
    <subcellularLocation>
        <location evidence="1">Nucleus</location>
    </subcellularLocation>
</comment>
<evidence type="ECO:0000259" key="6">
    <source>
        <dbReference type="SMART" id="SM00415"/>
    </source>
</evidence>